<feature type="non-terminal residue" evidence="1">
    <location>
        <position position="58"/>
    </location>
</feature>
<dbReference type="EMBL" id="CAJNOQ010042229">
    <property type="protein sequence ID" value="CAF1626448.1"/>
    <property type="molecule type" value="Genomic_DNA"/>
</dbReference>
<dbReference type="AlphaFoldDB" id="A0A816CQL4"/>
<evidence type="ECO:0000313" key="1">
    <source>
        <dbReference type="EMBL" id="CAF1626448.1"/>
    </source>
</evidence>
<evidence type="ECO:0000313" key="3">
    <source>
        <dbReference type="Proteomes" id="UP000663829"/>
    </source>
</evidence>
<evidence type="ECO:0000313" key="2">
    <source>
        <dbReference type="EMBL" id="CAF4520606.1"/>
    </source>
</evidence>
<comment type="caution">
    <text evidence="1">The sequence shown here is derived from an EMBL/GenBank/DDBJ whole genome shotgun (WGS) entry which is preliminary data.</text>
</comment>
<sequence length="58" mass="6824">TLITRYEQCKYLRMNKMPNDFNAQAALQVDDYDDDPATYDTAKNMYASDNVSEELEFF</sequence>
<dbReference type="Proteomes" id="UP000681722">
    <property type="component" value="Unassembled WGS sequence"/>
</dbReference>
<dbReference type="EMBL" id="CAJOBC010109731">
    <property type="protein sequence ID" value="CAF4520606.1"/>
    <property type="molecule type" value="Genomic_DNA"/>
</dbReference>
<organism evidence="1 3">
    <name type="scientific">Didymodactylos carnosus</name>
    <dbReference type="NCBI Taxonomy" id="1234261"/>
    <lineage>
        <taxon>Eukaryota</taxon>
        <taxon>Metazoa</taxon>
        <taxon>Spiralia</taxon>
        <taxon>Gnathifera</taxon>
        <taxon>Rotifera</taxon>
        <taxon>Eurotatoria</taxon>
        <taxon>Bdelloidea</taxon>
        <taxon>Philodinida</taxon>
        <taxon>Philodinidae</taxon>
        <taxon>Didymodactylos</taxon>
    </lineage>
</organism>
<keyword evidence="3" id="KW-1185">Reference proteome</keyword>
<feature type="non-terminal residue" evidence="1">
    <location>
        <position position="1"/>
    </location>
</feature>
<proteinExistence type="predicted"/>
<name>A0A816CQL4_9BILA</name>
<reference evidence="1" key="1">
    <citation type="submission" date="2021-02" db="EMBL/GenBank/DDBJ databases">
        <authorList>
            <person name="Nowell W R."/>
        </authorList>
    </citation>
    <scope>NUCLEOTIDE SEQUENCE</scope>
</reference>
<accession>A0A816CQL4</accession>
<protein>
    <submittedName>
        <fullName evidence="1">Uncharacterized protein</fullName>
    </submittedName>
</protein>
<gene>
    <name evidence="1" type="ORF">GPM918_LOCUS44061</name>
    <name evidence="2" type="ORF">SRO942_LOCUS45747</name>
</gene>
<dbReference type="Proteomes" id="UP000663829">
    <property type="component" value="Unassembled WGS sequence"/>
</dbReference>